<keyword evidence="2" id="KW-1185">Reference proteome</keyword>
<proteinExistence type="predicted"/>
<protein>
    <submittedName>
        <fullName evidence="1">Uncharacterized protein</fullName>
    </submittedName>
</protein>
<dbReference type="EMBL" id="AEDD01000001">
    <property type="protein sequence ID" value="EFM12535.1"/>
    <property type="molecule type" value="Genomic_DNA"/>
</dbReference>
<dbReference type="AlphaFoldDB" id="E0I4K4"/>
<organism evidence="1 2">
    <name type="scientific">Paenibacillus curdlanolyticus YK9</name>
    <dbReference type="NCBI Taxonomy" id="717606"/>
    <lineage>
        <taxon>Bacteria</taxon>
        <taxon>Bacillati</taxon>
        <taxon>Bacillota</taxon>
        <taxon>Bacilli</taxon>
        <taxon>Bacillales</taxon>
        <taxon>Paenibacillaceae</taxon>
        <taxon>Paenibacillus</taxon>
    </lineage>
</organism>
<dbReference type="Proteomes" id="UP000005387">
    <property type="component" value="Unassembled WGS sequence"/>
</dbReference>
<gene>
    <name evidence="1" type="ORF">PaecuDRAFT_0046</name>
</gene>
<evidence type="ECO:0000313" key="2">
    <source>
        <dbReference type="Proteomes" id="UP000005387"/>
    </source>
</evidence>
<evidence type="ECO:0000313" key="1">
    <source>
        <dbReference type="EMBL" id="EFM12535.1"/>
    </source>
</evidence>
<sequence length="52" mass="6597">MMNDTTHNKQSRKGKEEPVKRRFRQLALFPEFQEYVDQIKVFKSRSRRRRRW</sequence>
<accession>E0I4K4</accession>
<name>E0I4K4_9BACL</name>
<reference evidence="1 2" key="1">
    <citation type="submission" date="2010-07" db="EMBL/GenBank/DDBJ databases">
        <title>The draft genome of Paenibacillus curdlanolyticus YK9.</title>
        <authorList>
            <consortium name="US DOE Joint Genome Institute (JGI-PGF)"/>
            <person name="Lucas S."/>
            <person name="Copeland A."/>
            <person name="Lapidus A."/>
            <person name="Cheng J.-F."/>
            <person name="Bruce D."/>
            <person name="Goodwin L."/>
            <person name="Pitluck S."/>
            <person name="Land M.L."/>
            <person name="Hauser L."/>
            <person name="Chang Y.-J."/>
            <person name="Jeffries C."/>
            <person name="Anderson I.J."/>
            <person name="Johnson E."/>
            <person name="Loganathan U."/>
            <person name="Mulhopadhyay B."/>
            <person name="Kyrpides N."/>
            <person name="Woyke T.J."/>
        </authorList>
    </citation>
    <scope>NUCLEOTIDE SEQUENCE [LARGE SCALE GENOMIC DNA]</scope>
    <source>
        <strain evidence="1 2">YK9</strain>
    </source>
</reference>